<evidence type="ECO:0000256" key="1">
    <source>
        <dbReference type="ARBA" id="ARBA00022679"/>
    </source>
</evidence>
<name>A0A382EKS7_9ZZZZ</name>
<dbReference type="SUPFAM" id="SSF89796">
    <property type="entry name" value="CoA-transferase family III (CaiB/BaiF)"/>
    <property type="match status" value="1"/>
</dbReference>
<proteinExistence type="predicted"/>
<dbReference type="PANTHER" id="PTHR48207">
    <property type="entry name" value="SUCCINATE--HYDROXYMETHYLGLUTARATE COA-TRANSFERASE"/>
    <property type="match status" value="1"/>
</dbReference>
<reference evidence="2" key="1">
    <citation type="submission" date="2018-05" db="EMBL/GenBank/DDBJ databases">
        <authorList>
            <person name="Lanie J.A."/>
            <person name="Ng W.-L."/>
            <person name="Kazmierczak K.M."/>
            <person name="Andrzejewski T.M."/>
            <person name="Davidsen T.M."/>
            <person name="Wayne K.J."/>
            <person name="Tettelin H."/>
            <person name="Glass J.I."/>
            <person name="Rusch D."/>
            <person name="Podicherti R."/>
            <person name="Tsui H.-C.T."/>
            <person name="Winkler M.E."/>
        </authorList>
    </citation>
    <scope>NUCLEOTIDE SEQUENCE</scope>
</reference>
<dbReference type="AlphaFoldDB" id="A0A382EKS7"/>
<organism evidence="2">
    <name type="scientific">marine metagenome</name>
    <dbReference type="NCBI Taxonomy" id="408172"/>
    <lineage>
        <taxon>unclassified sequences</taxon>
        <taxon>metagenomes</taxon>
        <taxon>ecological metagenomes</taxon>
    </lineage>
</organism>
<dbReference type="EMBL" id="UINC01044696">
    <property type="protein sequence ID" value="SVB50497.1"/>
    <property type="molecule type" value="Genomic_DNA"/>
</dbReference>
<protein>
    <recommendedName>
        <fullName evidence="3">Formyl-CoA transferase</fullName>
    </recommendedName>
</protein>
<dbReference type="InterPro" id="IPR050483">
    <property type="entry name" value="CoA-transferase_III_domain"/>
</dbReference>
<dbReference type="InterPro" id="IPR023606">
    <property type="entry name" value="CoA-Trfase_III_dom_1_sf"/>
</dbReference>
<dbReference type="InterPro" id="IPR003673">
    <property type="entry name" value="CoA-Trfase_fam_III"/>
</dbReference>
<evidence type="ECO:0000313" key="2">
    <source>
        <dbReference type="EMBL" id="SVB50497.1"/>
    </source>
</evidence>
<dbReference type="GO" id="GO:0008410">
    <property type="term" value="F:CoA-transferase activity"/>
    <property type="evidence" value="ECO:0007669"/>
    <property type="project" value="TreeGrafter"/>
</dbReference>
<keyword evidence="1" id="KW-0808">Transferase</keyword>
<accession>A0A382EKS7</accession>
<evidence type="ECO:0008006" key="3">
    <source>
        <dbReference type="Google" id="ProtNLM"/>
    </source>
</evidence>
<dbReference type="Pfam" id="PF02515">
    <property type="entry name" value="CoA_transf_3"/>
    <property type="match status" value="1"/>
</dbReference>
<dbReference type="InterPro" id="IPR044855">
    <property type="entry name" value="CoA-Trfase_III_dom3_sf"/>
</dbReference>
<dbReference type="Gene3D" id="3.30.1540.10">
    <property type="entry name" value="formyl-coa transferase, domain 3"/>
    <property type="match status" value="1"/>
</dbReference>
<gene>
    <name evidence="2" type="ORF">METZ01_LOCUS203351</name>
</gene>
<dbReference type="Gene3D" id="3.40.50.10540">
    <property type="entry name" value="Crotonobetainyl-coa:carnitine coa-transferase, domain 1"/>
    <property type="match status" value="1"/>
</dbReference>
<dbReference type="PANTHER" id="PTHR48207:SF3">
    <property type="entry name" value="SUCCINATE--HYDROXYMETHYLGLUTARATE COA-TRANSFERASE"/>
    <property type="match status" value="1"/>
</dbReference>
<sequence>MAALDGLRILDMTQWEAGTACTQSLAWLGATVVKIEQPEVGDPGRGVGRNDGVDSEYFVNWNSNKRSVTFDLSSEKGRDLLLQMVPRYDVFVENYGPGVVEKLDIGYDVMRTVHPEIIYVRIKGFGTSGPYAHFKCMDMVAQAAAGAFSITGEPDGPPMRPGPTMGDAGTGVQAALAISAAYAQKLKTGEGQLIELSMQEAMTYYLRTAVSRTRFGQVATPRTGNGENPFVSLYPCAPGGPNDYVFVMAVNPRMWSAVCCALGQPELLSDPRFSTAQARHENRHLLFEEIGSWTRSHTKKECMSALAEEGVCASQVYETNELFTDPHLVERDFVHDVEHAVHGKVQLLGWPARMSKSHVAIEAAPLLGEHTDEVLAEDLGLSAEDIDELRTEGSIGSEMIKGSRS</sequence>